<dbReference type="PANTHER" id="PTHR31793:SF37">
    <property type="entry name" value="ACYL-COA THIOESTER HYDROLASE YBGC"/>
    <property type="match status" value="1"/>
</dbReference>
<dbReference type="RefSeq" id="WP_188073762.1">
    <property type="nucleotide sequence ID" value="NZ_BSPS01000042.1"/>
</dbReference>
<organism evidence="3 4">
    <name type="scientific">Sphingobium jiangsuense</name>
    <dbReference type="NCBI Taxonomy" id="870476"/>
    <lineage>
        <taxon>Bacteria</taxon>
        <taxon>Pseudomonadati</taxon>
        <taxon>Pseudomonadota</taxon>
        <taxon>Alphaproteobacteria</taxon>
        <taxon>Sphingomonadales</taxon>
        <taxon>Sphingomonadaceae</taxon>
        <taxon>Sphingobium</taxon>
    </lineage>
</organism>
<dbReference type="InterPro" id="IPR008272">
    <property type="entry name" value="HB-CoA_thioesterase_AS"/>
</dbReference>
<dbReference type="EC" id="3.1.2.-" evidence="3"/>
<keyword evidence="2 3" id="KW-0378">Hydrolase</keyword>
<reference evidence="3 4" key="1">
    <citation type="submission" date="2020-08" db="EMBL/GenBank/DDBJ databases">
        <title>Genomic Encyclopedia of Type Strains, Phase IV (KMG-IV): sequencing the most valuable type-strain genomes for metagenomic binning, comparative biology and taxonomic classification.</title>
        <authorList>
            <person name="Goeker M."/>
        </authorList>
    </citation>
    <scope>NUCLEOTIDE SEQUENCE [LARGE SCALE GENOMIC DNA]</scope>
    <source>
        <strain evidence="3 4">DSM 26189</strain>
    </source>
</reference>
<dbReference type="InterPro" id="IPR050563">
    <property type="entry name" value="4-hydroxybenzoyl-CoA_TE"/>
</dbReference>
<dbReference type="NCBIfam" id="TIGR00051">
    <property type="entry name" value="YbgC/FadM family acyl-CoA thioesterase"/>
    <property type="match status" value="1"/>
</dbReference>
<accession>A0A7W6BNM8</accession>
<dbReference type="SUPFAM" id="SSF54637">
    <property type="entry name" value="Thioesterase/thiol ester dehydrase-isomerase"/>
    <property type="match status" value="1"/>
</dbReference>
<dbReference type="InterPro" id="IPR029069">
    <property type="entry name" value="HotDog_dom_sf"/>
</dbReference>
<dbReference type="EMBL" id="JACIDT010000025">
    <property type="protein sequence ID" value="MBB3928487.1"/>
    <property type="molecule type" value="Genomic_DNA"/>
</dbReference>
<dbReference type="Pfam" id="PF13279">
    <property type="entry name" value="4HBT_2"/>
    <property type="match status" value="1"/>
</dbReference>
<dbReference type="AlphaFoldDB" id="A0A7W6BNM8"/>
<comment type="caution">
    <text evidence="3">The sequence shown here is derived from an EMBL/GenBank/DDBJ whole genome shotgun (WGS) entry which is preliminary data.</text>
</comment>
<name>A0A7W6BNM8_9SPHN</name>
<evidence type="ECO:0000313" key="4">
    <source>
        <dbReference type="Proteomes" id="UP000571950"/>
    </source>
</evidence>
<dbReference type="PANTHER" id="PTHR31793">
    <property type="entry name" value="4-HYDROXYBENZOYL-COA THIOESTERASE FAMILY MEMBER"/>
    <property type="match status" value="1"/>
</dbReference>
<dbReference type="InterPro" id="IPR006684">
    <property type="entry name" value="YbgC/YbaW"/>
</dbReference>
<dbReference type="CDD" id="cd00586">
    <property type="entry name" value="4HBT"/>
    <property type="match status" value="1"/>
</dbReference>
<dbReference type="FunFam" id="3.10.129.10:FF:000004">
    <property type="entry name" value="Tol-pal system-associated acyl-CoA thioesterase"/>
    <property type="match status" value="1"/>
</dbReference>
<sequence length="159" mass="17470">MSAPPPPSDLPAPASGRFVGGVHHYPVRIFFEDTDAGGIVYHANYLRYMERARSDMLRLIGIDQRGALDGGEGVYAVTRLAIDYRLPAKLDDDLIVTSRVAQISGATVTMTQDMARGADLLTRAEVRVAFLSPQGRPKRQPKPWVALFTRIAQGEDIHP</sequence>
<dbReference type="Proteomes" id="UP000571950">
    <property type="component" value="Unassembled WGS sequence"/>
</dbReference>
<keyword evidence="4" id="KW-1185">Reference proteome</keyword>
<proteinExistence type="inferred from homology"/>
<evidence type="ECO:0000256" key="2">
    <source>
        <dbReference type="ARBA" id="ARBA00022801"/>
    </source>
</evidence>
<evidence type="ECO:0000256" key="1">
    <source>
        <dbReference type="ARBA" id="ARBA00005953"/>
    </source>
</evidence>
<protein>
    <submittedName>
        <fullName evidence="3">Acyl-CoA thioester hydrolase</fullName>
        <ecNumber evidence="3">3.1.2.-</ecNumber>
    </submittedName>
</protein>
<gene>
    <name evidence="3" type="ORF">GGR43_004231</name>
</gene>
<dbReference type="PIRSF" id="PIRSF003230">
    <property type="entry name" value="YbgC"/>
    <property type="match status" value="1"/>
</dbReference>
<dbReference type="PROSITE" id="PS01328">
    <property type="entry name" value="4HBCOA_THIOESTERASE"/>
    <property type="match status" value="1"/>
</dbReference>
<dbReference type="Gene3D" id="3.10.129.10">
    <property type="entry name" value="Hotdog Thioesterase"/>
    <property type="match status" value="1"/>
</dbReference>
<dbReference type="GO" id="GO:0047617">
    <property type="term" value="F:fatty acyl-CoA hydrolase activity"/>
    <property type="evidence" value="ECO:0007669"/>
    <property type="project" value="TreeGrafter"/>
</dbReference>
<evidence type="ECO:0000313" key="3">
    <source>
        <dbReference type="EMBL" id="MBB3928487.1"/>
    </source>
</evidence>
<comment type="similarity">
    <text evidence="1">Belongs to the 4-hydroxybenzoyl-CoA thioesterase family.</text>
</comment>